<dbReference type="PANTHER" id="PTHR45570:SF1">
    <property type="entry name" value="CARBOXYLIC ESTER HYDROLASE"/>
    <property type="match status" value="1"/>
</dbReference>
<dbReference type="Pfam" id="PF00135">
    <property type="entry name" value="COesterase"/>
    <property type="match status" value="1"/>
</dbReference>
<dbReference type="RefSeq" id="XP_066074846.1">
    <property type="nucleotide sequence ID" value="XM_066218749.1"/>
</dbReference>
<keyword evidence="5" id="KW-1185">Reference proteome</keyword>
<gene>
    <name evidence="4" type="ORF">L201_002987</name>
</gene>
<comment type="similarity">
    <text evidence="1">Belongs to the 'GDXG' lipolytic enzyme family.</text>
</comment>
<keyword evidence="2" id="KW-0732">Signal</keyword>
<evidence type="ECO:0000313" key="5">
    <source>
        <dbReference type="Proteomes" id="UP001355207"/>
    </source>
</evidence>
<dbReference type="InterPro" id="IPR002168">
    <property type="entry name" value="Lipase_GDXG_HIS_AS"/>
</dbReference>
<dbReference type="AlphaFoldDB" id="A0AAX4JT61"/>
<evidence type="ECO:0000313" key="4">
    <source>
        <dbReference type="EMBL" id="WWC88083.1"/>
    </source>
</evidence>
<accession>A0AAX4JT61</accession>
<dbReference type="GeneID" id="91093658"/>
<feature type="signal peptide" evidence="2">
    <location>
        <begin position="1"/>
        <end position="23"/>
    </location>
</feature>
<name>A0AAX4JT61_9TREE</name>
<dbReference type="SUPFAM" id="SSF53474">
    <property type="entry name" value="alpha/beta-Hydrolases"/>
    <property type="match status" value="1"/>
</dbReference>
<dbReference type="Proteomes" id="UP001355207">
    <property type="component" value="Chromosome 3"/>
</dbReference>
<dbReference type="GO" id="GO:0016787">
    <property type="term" value="F:hydrolase activity"/>
    <property type="evidence" value="ECO:0007669"/>
    <property type="project" value="InterPro"/>
</dbReference>
<dbReference type="Gene3D" id="3.40.50.1820">
    <property type="entry name" value="alpha/beta hydrolase"/>
    <property type="match status" value="1"/>
</dbReference>
<sequence>MSALSFTILIIFSLIFFVRSSSSIPLSSSSTNVITIKNTGHCTFTGLGVLAKGLSTPHGACRYTVRYGIAQRWGESELAWDNIGNQSFSDLPPSCPQQAGTYTSGSEQSEDCLFATAYIPQSATLFSKLPVFVWIHGGSFTAGSASAPGLDGSKLAVKGNMIVVALQYRLGVLGFLPPTLAPSWSDPNLGLRDVILALEGIQHGINLIGGDKNKVTIGGQSSGAGLIRALLGATNARGLFRAAILQSDPMSYGYSSNAITLKLRDAFYNQVPLKSCMDLKCLQALPSASMIATQNTLIQTAPLTIEGLPLSMPIRPTFENPTLPSDPTISLFTSPSSLPLSDIPLLITTVNNEAGTAVSNLFPNPVPLSTDTYLATLSATVGSTRANILVESNEYALPTAQGYGEGGDTFRETYERAATDGIWKCASREAARQWSQNGGRVWVGEWTKGDSYPINQENNGYCREKGRICHEDDIYPTFDNAPSSSGDVYSFEGDILSYWTSFITNLDPSPSSTKRDLDDSNRFQKWFSWLWPSKRKSISNSNPVTWSRYQSESDVHALGGGEVSKCPEGFWGEKAKYDWQLYG</sequence>
<evidence type="ECO:0000256" key="2">
    <source>
        <dbReference type="SAM" id="SignalP"/>
    </source>
</evidence>
<dbReference type="InterPro" id="IPR029058">
    <property type="entry name" value="AB_hydrolase_fold"/>
</dbReference>
<proteinExistence type="inferred from homology"/>
<protein>
    <recommendedName>
        <fullName evidence="3">Carboxylesterase type B domain-containing protein</fullName>
    </recommendedName>
</protein>
<evidence type="ECO:0000256" key="1">
    <source>
        <dbReference type="ARBA" id="ARBA00010515"/>
    </source>
</evidence>
<dbReference type="InterPro" id="IPR002018">
    <property type="entry name" value="CarbesteraseB"/>
</dbReference>
<dbReference type="PROSITE" id="PS01173">
    <property type="entry name" value="LIPASE_GDXG_HIS"/>
    <property type="match status" value="1"/>
</dbReference>
<dbReference type="EMBL" id="CP144100">
    <property type="protein sequence ID" value="WWC88083.1"/>
    <property type="molecule type" value="Genomic_DNA"/>
</dbReference>
<dbReference type="PANTHER" id="PTHR45570">
    <property type="entry name" value="CARBOXYLIC ESTER HYDROLASE"/>
    <property type="match status" value="1"/>
</dbReference>
<evidence type="ECO:0000259" key="3">
    <source>
        <dbReference type="Pfam" id="PF00135"/>
    </source>
</evidence>
<feature type="chain" id="PRO_5043858979" description="Carboxylesterase type B domain-containing protein" evidence="2">
    <location>
        <begin position="24"/>
        <end position="583"/>
    </location>
</feature>
<reference evidence="4 5" key="1">
    <citation type="submission" date="2024-01" db="EMBL/GenBank/DDBJ databases">
        <title>Comparative genomics of Cryptococcus and Kwoniella reveals pathogenesis evolution and contrasting modes of karyotype evolution via chromosome fusion or intercentromeric recombination.</title>
        <authorList>
            <person name="Coelho M.A."/>
            <person name="David-Palma M."/>
            <person name="Shea T."/>
            <person name="Bowers K."/>
            <person name="McGinley-Smith S."/>
            <person name="Mohammad A.W."/>
            <person name="Gnirke A."/>
            <person name="Yurkov A.M."/>
            <person name="Nowrousian M."/>
            <person name="Sun S."/>
            <person name="Cuomo C.A."/>
            <person name="Heitman J."/>
        </authorList>
    </citation>
    <scope>NUCLEOTIDE SEQUENCE [LARGE SCALE GENOMIC DNA]</scope>
    <source>
        <strain evidence="4 5">CBS 6074</strain>
    </source>
</reference>
<organism evidence="4 5">
    <name type="scientific">Kwoniella dendrophila CBS 6074</name>
    <dbReference type="NCBI Taxonomy" id="1295534"/>
    <lineage>
        <taxon>Eukaryota</taxon>
        <taxon>Fungi</taxon>
        <taxon>Dikarya</taxon>
        <taxon>Basidiomycota</taxon>
        <taxon>Agaricomycotina</taxon>
        <taxon>Tremellomycetes</taxon>
        <taxon>Tremellales</taxon>
        <taxon>Cryptococcaceae</taxon>
        <taxon>Kwoniella</taxon>
    </lineage>
</organism>
<feature type="domain" description="Carboxylesterase type B" evidence="3">
    <location>
        <begin position="91"/>
        <end position="515"/>
    </location>
</feature>